<proteinExistence type="predicted"/>
<keyword evidence="2" id="KW-1185">Reference proteome</keyword>
<evidence type="ECO:0000313" key="1">
    <source>
        <dbReference type="EMBL" id="EHJ08420.1"/>
    </source>
</evidence>
<sequence length="39" mass="4687">MSNQINIDTVVRILKMSKNDIGFWDVMSEFDDEKDEEFF</sequence>
<protein>
    <submittedName>
        <fullName evidence="1">Uncharacterized protein</fullName>
    </submittedName>
</protein>
<dbReference type="EMBL" id="AEUN01000307">
    <property type="protein sequence ID" value="EHJ08420.1"/>
    <property type="molecule type" value="Genomic_DNA"/>
</dbReference>
<name>G5JH72_9STAP</name>
<reference evidence="1 2" key="1">
    <citation type="journal article" date="2012" name="BMC Genomics">
        <title>Comparative genomic analysis of the genus Staphylococcus including Staphylococcus aureus and its newly described sister species Staphylococcus simiae.</title>
        <authorList>
            <person name="Suzuki H."/>
            <person name="Lefebure T."/>
            <person name="Pavinski Bitar P."/>
            <person name="Stanhope M.J."/>
        </authorList>
    </citation>
    <scope>NUCLEOTIDE SEQUENCE [LARGE SCALE GENOMIC DNA]</scope>
    <source>
        <strain evidence="1 2">CCM 7213</strain>
    </source>
</reference>
<dbReference type="AlphaFoldDB" id="G5JH72"/>
<dbReference type="Proteomes" id="UP000005413">
    <property type="component" value="Unassembled WGS sequence"/>
</dbReference>
<organism evidence="1 2">
    <name type="scientific">Staphylococcus simiae CCM 7213 = CCUG 51256</name>
    <dbReference type="NCBI Taxonomy" id="911238"/>
    <lineage>
        <taxon>Bacteria</taxon>
        <taxon>Bacillati</taxon>
        <taxon>Bacillota</taxon>
        <taxon>Bacilli</taxon>
        <taxon>Bacillales</taxon>
        <taxon>Staphylococcaceae</taxon>
        <taxon>Staphylococcus</taxon>
    </lineage>
</organism>
<evidence type="ECO:0000313" key="2">
    <source>
        <dbReference type="Proteomes" id="UP000005413"/>
    </source>
</evidence>
<dbReference type="PATRIC" id="fig|911238.3.peg.656"/>
<accession>G5JH72</accession>
<gene>
    <name evidence="1" type="ORF">SS7213T_04005</name>
</gene>
<comment type="caution">
    <text evidence="1">The sequence shown here is derived from an EMBL/GenBank/DDBJ whole genome shotgun (WGS) entry which is preliminary data.</text>
</comment>